<dbReference type="Proteomes" id="UP000054350">
    <property type="component" value="Unassembled WGS sequence"/>
</dbReference>
<reference evidence="6 7" key="1">
    <citation type="submission" date="2009-11" db="EMBL/GenBank/DDBJ databases">
        <title>Annotation of Allomyces macrogynus ATCC 38327.</title>
        <authorList>
            <consortium name="The Broad Institute Genome Sequencing Platform"/>
            <person name="Russ C."/>
            <person name="Cuomo C."/>
            <person name="Burger G."/>
            <person name="Gray M.W."/>
            <person name="Holland P.W.H."/>
            <person name="King N."/>
            <person name="Lang F.B.F."/>
            <person name="Roger A.J."/>
            <person name="Ruiz-Trillo I."/>
            <person name="Young S.K."/>
            <person name="Zeng Q."/>
            <person name="Gargeya S."/>
            <person name="Fitzgerald M."/>
            <person name="Haas B."/>
            <person name="Abouelleil A."/>
            <person name="Alvarado L."/>
            <person name="Arachchi H.M."/>
            <person name="Berlin A."/>
            <person name="Chapman S.B."/>
            <person name="Gearin G."/>
            <person name="Goldberg J."/>
            <person name="Griggs A."/>
            <person name="Gujja S."/>
            <person name="Hansen M."/>
            <person name="Heiman D."/>
            <person name="Howarth C."/>
            <person name="Larimer J."/>
            <person name="Lui A."/>
            <person name="MacDonald P.J.P."/>
            <person name="McCowen C."/>
            <person name="Montmayeur A."/>
            <person name="Murphy C."/>
            <person name="Neiman D."/>
            <person name="Pearson M."/>
            <person name="Priest M."/>
            <person name="Roberts A."/>
            <person name="Saif S."/>
            <person name="Shea T."/>
            <person name="Sisk P."/>
            <person name="Stolte C."/>
            <person name="Sykes S."/>
            <person name="Wortman J."/>
            <person name="Nusbaum C."/>
            <person name="Birren B."/>
        </authorList>
    </citation>
    <scope>NUCLEOTIDE SEQUENCE [LARGE SCALE GENOMIC DNA]</scope>
    <source>
        <strain evidence="6 7">ATCC 38327</strain>
    </source>
</reference>
<dbReference type="PANTHER" id="PTHR23151:SF82">
    <property type="entry name" value="PYRUVATE DEHYDROGENASE COMPLEX PROTEIN X COMPONENT, MITOCHONDRIAL"/>
    <property type="match status" value="1"/>
</dbReference>
<organism evidence="6 7">
    <name type="scientific">Allomyces macrogynus (strain ATCC 38327)</name>
    <name type="common">Allomyces javanicus var. macrogynus</name>
    <dbReference type="NCBI Taxonomy" id="578462"/>
    <lineage>
        <taxon>Eukaryota</taxon>
        <taxon>Fungi</taxon>
        <taxon>Fungi incertae sedis</taxon>
        <taxon>Blastocladiomycota</taxon>
        <taxon>Blastocladiomycetes</taxon>
        <taxon>Blastocladiales</taxon>
        <taxon>Blastocladiaceae</taxon>
        <taxon>Allomyces</taxon>
    </lineage>
</organism>
<evidence type="ECO:0000256" key="2">
    <source>
        <dbReference type="ARBA" id="ARBA00022823"/>
    </source>
</evidence>
<protein>
    <recommendedName>
        <fullName evidence="8">Lipoyl-binding domain-containing protein</fullName>
    </recommendedName>
</protein>
<dbReference type="InterPro" id="IPR003016">
    <property type="entry name" value="2-oxoA_DH_lipoyl-BS"/>
</dbReference>
<dbReference type="Gene3D" id="4.10.320.10">
    <property type="entry name" value="E3-binding domain"/>
    <property type="match status" value="1"/>
</dbReference>
<dbReference type="EMBL" id="GG745333">
    <property type="protein sequence ID" value="KNE58472.1"/>
    <property type="molecule type" value="Genomic_DNA"/>
</dbReference>
<dbReference type="STRING" id="578462.A0A0L0S7L4"/>
<proteinExistence type="inferred from homology"/>
<dbReference type="InterPro" id="IPR011053">
    <property type="entry name" value="Single_hybrid_motif"/>
</dbReference>
<dbReference type="VEuPathDB" id="FungiDB:AMAG_04043"/>
<dbReference type="GO" id="GO:0045254">
    <property type="term" value="C:pyruvate dehydrogenase complex"/>
    <property type="evidence" value="ECO:0007669"/>
    <property type="project" value="InterPro"/>
</dbReference>
<keyword evidence="3" id="KW-0809">Transit peptide</keyword>
<evidence type="ECO:0008006" key="8">
    <source>
        <dbReference type="Google" id="ProtNLM"/>
    </source>
</evidence>
<dbReference type="SUPFAM" id="SSF51230">
    <property type="entry name" value="Single hybrid motif"/>
    <property type="match status" value="1"/>
</dbReference>
<name>A0A0L0S7L4_ALLM3</name>
<evidence type="ECO:0000313" key="7">
    <source>
        <dbReference type="Proteomes" id="UP000054350"/>
    </source>
</evidence>
<dbReference type="FunFam" id="2.40.50.100:FF:000010">
    <property type="entry name" value="Acetyltransferase component of pyruvate dehydrogenase complex"/>
    <property type="match status" value="1"/>
</dbReference>
<accession>A0A0L0S7L4</accession>
<dbReference type="SUPFAM" id="SSF47005">
    <property type="entry name" value="Peripheral subunit-binding domain of 2-oxo acid dehydrogenase complex"/>
    <property type="match status" value="1"/>
</dbReference>
<evidence type="ECO:0000259" key="5">
    <source>
        <dbReference type="PROSITE" id="PS51826"/>
    </source>
</evidence>
<evidence type="ECO:0000259" key="4">
    <source>
        <dbReference type="PROSITE" id="PS50968"/>
    </source>
</evidence>
<dbReference type="InterPro" id="IPR000089">
    <property type="entry name" value="Biotin_lipoyl"/>
</dbReference>
<reference evidence="7" key="2">
    <citation type="submission" date="2009-11" db="EMBL/GenBank/DDBJ databases">
        <title>The Genome Sequence of Allomyces macrogynus strain ATCC 38327.</title>
        <authorList>
            <consortium name="The Broad Institute Genome Sequencing Platform"/>
            <person name="Russ C."/>
            <person name="Cuomo C."/>
            <person name="Shea T."/>
            <person name="Young S.K."/>
            <person name="Zeng Q."/>
            <person name="Koehrsen M."/>
            <person name="Haas B."/>
            <person name="Borodovsky M."/>
            <person name="Guigo R."/>
            <person name="Alvarado L."/>
            <person name="Berlin A."/>
            <person name="Borenstein D."/>
            <person name="Chen Z."/>
            <person name="Engels R."/>
            <person name="Freedman E."/>
            <person name="Gellesch M."/>
            <person name="Goldberg J."/>
            <person name="Griggs A."/>
            <person name="Gujja S."/>
            <person name="Heiman D."/>
            <person name="Hepburn T."/>
            <person name="Howarth C."/>
            <person name="Jen D."/>
            <person name="Larson L."/>
            <person name="Lewis B."/>
            <person name="Mehta T."/>
            <person name="Park D."/>
            <person name="Pearson M."/>
            <person name="Roberts A."/>
            <person name="Saif S."/>
            <person name="Shenoy N."/>
            <person name="Sisk P."/>
            <person name="Stolte C."/>
            <person name="Sykes S."/>
            <person name="Walk T."/>
            <person name="White J."/>
            <person name="Yandava C."/>
            <person name="Burger G."/>
            <person name="Gray M.W."/>
            <person name="Holland P.W.H."/>
            <person name="King N."/>
            <person name="Lang F.B.F."/>
            <person name="Roger A.J."/>
            <person name="Ruiz-Trillo I."/>
            <person name="Lander E."/>
            <person name="Nusbaum C."/>
        </authorList>
    </citation>
    <scope>NUCLEOTIDE SEQUENCE [LARGE SCALE GENOMIC DNA]</scope>
    <source>
        <strain evidence="7">ATCC 38327</strain>
    </source>
</reference>
<dbReference type="PROSITE" id="PS50968">
    <property type="entry name" value="BIOTINYL_LIPOYL"/>
    <property type="match status" value="1"/>
</dbReference>
<dbReference type="Gene3D" id="2.40.50.100">
    <property type="match status" value="1"/>
</dbReference>
<dbReference type="AlphaFoldDB" id="A0A0L0S7L4"/>
<dbReference type="PANTHER" id="PTHR23151">
    <property type="entry name" value="DIHYDROLIPOAMIDE ACETYL/SUCCINYL-TRANSFERASE-RELATED"/>
    <property type="match status" value="1"/>
</dbReference>
<dbReference type="OrthoDB" id="537444at2759"/>
<dbReference type="eggNOG" id="KOG0557">
    <property type="taxonomic scope" value="Eukaryota"/>
</dbReference>
<keyword evidence="2" id="KW-0450">Lipoyl</keyword>
<evidence type="ECO:0000256" key="1">
    <source>
        <dbReference type="ARBA" id="ARBA00007317"/>
    </source>
</evidence>
<evidence type="ECO:0000256" key="3">
    <source>
        <dbReference type="ARBA" id="ARBA00022946"/>
    </source>
</evidence>
<keyword evidence="7" id="KW-1185">Reference proteome</keyword>
<dbReference type="InterPro" id="IPR036625">
    <property type="entry name" value="E3-bd_dom_sf"/>
</dbReference>
<feature type="domain" description="Peripheral subunit-binding (PSBD)" evidence="5">
    <location>
        <begin position="165"/>
        <end position="205"/>
    </location>
</feature>
<dbReference type="GO" id="GO:0006086">
    <property type="term" value="P:pyruvate decarboxylation to acetyl-CoA"/>
    <property type="evidence" value="ECO:0007669"/>
    <property type="project" value="InterPro"/>
</dbReference>
<gene>
    <name evidence="6" type="ORF">AMAG_04043</name>
</gene>
<dbReference type="PROSITE" id="PS00189">
    <property type="entry name" value="LIPOYL"/>
    <property type="match status" value="1"/>
</dbReference>
<dbReference type="GO" id="GO:0004742">
    <property type="term" value="F:dihydrolipoyllysine-residue acetyltransferase activity"/>
    <property type="evidence" value="ECO:0007669"/>
    <property type="project" value="TreeGrafter"/>
</dbReference>
<dbReference type="CDD" id="cd06849">
    <property type="entry name" value="lipoyl_domain"/>
    <property type="match status" value="1"/>
</dbReference>
<comment type="similarity">
    <text evidence="1">Belongs to the 2-oxoacid dehydrogenase family.</text>
</comment>
<dbReference type="Pfam" id="PF00364">
    <property type="entry name" value="Biotin_lipoyl"/>
    <property type="match status" value="1"/>
</dbReference>
<sequence length="393" mass="40683">MASLVSRRFLHASARRHFQPLMMPALSPTMTEGAIVRWNIKEGQTFSAGDILFEVETDKAQLEVDAQEDGVLAKIMVPAGTKGVQVNSPIAVLAEEGEDMASLDLSKFAASAAPAPTQAAAAAPPAPAPPAAAAAPAASPAPATVAPARPAAAITANPGQNRHPHISPAVSHLIHLYDLSDTTVATIPVTGPQGRLLKGDVLAFVQAGKIPTRTVVHPEPIAVAAQAPIKSCTLEVPVHRRTAGAKDVAAALASVKVPVRIVVDGKPVAGKMDAPAEVQLKVDGVHRVRKPEPAYSLKSKAAELEFIEYLSGARTVAPGAAVKAVDADADAEAEAAVPAPPHDLYDFLGNVPAPNDPRFHSVLRMHVANAKGVNPKELETVVETVRGSLAATL</sequence>
<evidence type="ECO:0000313" key="6">
    <source>
        <dbReference type="EMBL" id="KNE58472.1"/>
    </source>
</evidence>
<dbReference type="InterPro" id="IPR045257">
    <property type="entry name" value="E2/Pdx1"/>
</dbReference>
<dbReference type="PROSITE" id="PS51826">
    <property type="entry name" value="PSBD"/>
    <property type="match status" value="1"/>
</dbReference>
<dbReference type="InterPro" id="IPR004167">
    <property type="entry name" value="PSBD"/>
</dbReference>
<feature type="domain" description="Lipoyl-binding" evidence="4">
    <location>
        <begin position="18"/>
        <end position="94"/>
    </location>
</feature>